<organism evidence="5">
    <name type="scientific">freshwater metagenome</name>
    <dbReference type="NCBI Taxonomy" id="449393"/>
    <lineage>
        <taxon>unclassified sequences</taxon>
        <taxon>metagenomes</taxon>
        <taxon>ecological metagenomes</taxon>
    </lineage>
</organism>
<evidence type="ECO:0000256" key="3">
    <source>
        <dbReference type="ARBA" id="ARBA00023163"/>
    </source>
</evidence>
<dbReference type="SUPFAM" id="SSF46689">
    <property type="entry name" value="Homeodomain-like"/>
    <property type="match status" value="1"/>
</dbReference>
<dbReference type="InterPro" id="IPR009057">
    <property type="entry name" value="Homeodomain-like_sf"/>
</dbReference>
<dbReference type="PANTHER" id="PTHR30055:SF234">
    <property type="entry name" value="HTH-TYPE TRANSCRIPTIONAL REGULATOR BETI"/>
    <property type="match status" value="1"/>
</dbReference>
<dbReference type="PANTHER" id="PTHR30055">
    <property type="entry name" value="HTH-TYPE TRANSCRIPTIONAL REGULATOR RUTR"/>
    <property type="match status" value="1"/>
</dbReference>
<evidence type="ECO:0000256" key="1">
    <source>
        <dbReference type="ARBA" id="ARBA00023015"/>
    </source>
</evidence>
<dbReference type="InterPro" id="IPR001647">
    <property type="entry name" value="HTH_TetR"/>
</dbReference>
<gene>
    <name evidence="5" type="ORF">UFOPK2754_03315</name>
</gene>
<dbReference type="EMBL" id="CAEZYR010000219">
    <property type="protein sequence ID" value="CAB4775046.1"/>
    <property type="molecule type" value="Genomic_DNA"/>
</dbReference>
<dbReference type="Gene3D" id="1.10.357.10">
    <property type="entry name" value="Tetracycline Repressor, domain 2"/>
    <property type="match status" value="1"/>
</dbReference>
<feature type="domain" description="HTH tetR-type" evidence="4">
    <location>
        <begin position="12"/>
        <end position="59"/>
    </location>
</feature>
<name>A0A6J6VUE5_9ZZZZ</name>
<dbReference type="GO" id="GO:0003700">
    <property type="term" value="F:DNA-binding transcription factor activity"/>
    <property type="evidence" value="ECO:0007669"/>
    <property type="project" value="TreeGrafter"/>
</dbReference>
<keyword evidence="2" id="KW-0238">DNA-binding</keyword>
<keyword evidence="1" id="KW-0805">Transcription regulation</keyword>
<dbReference type="Pfam" id="PF00440">
    <property type="entry name" value="TetR_N"/>
    <property type="match status" value="1"/>
</dbReference>
<sequence length="215" mass="23574">MPRDGAATRARLLREAERLFARRGLYQVTVREILEAAGQRNVSALTYHFGSREGVLDAILERHNASTDAARGRLFAGMGSTASTRDLVAALVVPYAAHVSSAEGRDYLRIVAQLSSRFNTWREPNPGTGSNLIEILSRLEERPAALPVAIRRERVVELIMLMTVALAERARLVESGRRPVELDEPTFAINLTDVLVGILEAPLLGPLPVLTNADE</sequence>
<dbReference type="InterPro" id="IPR050109">
    <property type="entry name" value="HTH-type_TetR-like_transc_reg"/>
</dbReference>
<evidence type="ECO:0000256" key="2">
    <source>
        <dbReference type="ARBA" id="ARBA00023125"/>
    </source>
</evidence>
<accession>A0A6J6VUE5</accession>
<keyword evidence="3" id="KW-0804">Transcription</keyword>
<evidence type="ECO:0000259" key="4">
    <source>
        <dbReference type="Pfam" id="PF00440"/>
    </source>
</evidence>
<evidence type="ECO:0000313" key="5">
    <source>
        <dbReference type="EMBL" id="CAB4775046.1"/>
    </source>
</evidence>
<protein>
    <submittedName>
        <fullName evidence="5">Unannotated protein</fullName>
    </submittedName>
</protein>
<dbReference type="AlphaFoldDB" id="A0A6J6VUE5"/>
<reference evidence="5" key="1">
    <citation type="submission" date="2020-05" db="EMBL/GenBank/DDBJ databases">
        <authorList>
            <person name="Chiriac C."/>
            <person name="Salcher M."/>
            <person name="Ghai R."/>
            <person name="Kavagutti S V."/>
        </authorList>
    </citation>
    <scope>NUCLEOTIDE SEQUENCE</scope>
</reference>
<proteinExistence type="predicted"/>
<dbReference type="GO" id="GO:0000976">
    <property type="term" value="F:transcription cis-regulatory region binding"/>
    <property type="evidence" value="ECO:0007669"/>
    <property type="project" value="TreeGrafter"/>
</dbReference>